<comment type="caution">
    <text evidence="6">The sequence shown here is derived from an EMBL/GenBank/DDBJ whole genome shotgun (WGS) entry which is preliminary data.</text>
</comment>
<dbReference type="InterPro" id="IPR016187">
    <property type="entry name" value="CTDL_fold"/>
</dbReference>
<dbReference type="Gene3D" id="3.10.100.10">
    <property type="entry name" value="Mannose-Binding Protein A, subunit A"/>
    <property type="match status" value="2"/>
</dbReference>
<dbReference type="GO" id="GO:0008083">
    <property type="term" value="F:growth factor activity"/>
    <property type="evidence" value="ECO:0007669"/>
    <property type="project" value="TreeGrafter"/>
</dbReference>
<keyword evidence="3" id="KW-0732">Signal</keyword>
<evidence type="ECO:0000256" key="1">
    <source>
        <dbReference type="ARBA" id="ARBA00004613"/>
    </source>
</evidence>
<evidence type="ECO:0000259" key="5">
    <source>
        <dbReference type="PROSITE" id="PS50041"/>
    </source>
</evidence>
<protein>
    <submittedName>
        <fullName evidence="6">C-type lectin</fullName>
    </submittedName>
</protein>
<reference evidence="6 7" key="1">
    <citation type="journal article" date="2015" name="Genome Biol. Evol.">
        <title>The genome of winter moth (Operophtera brumata) provides a genomic perspective on sexual dimorphism and phenology.</title>
        <authorList>
            <person name="Derks M.F."/>
            <person name="Smit S."/>
            <person name="Salis L."/>
            <person name="Schijlen E."/>
            <person name="Bossers A."/>
            <person name="Mateman C."/>
            <person name="Pijl A.S."/>
            <person name="de Ridder D."/>
            <person name="Groenen M.A."/>
            <person name="Visser M.E."/>
            <person name="Megens H.J."/>
        </authorList>
    </citation>
    <scope>NUCLEOTIDE SEQUENCE [LARGE SCALE GENOMIC DNA]</scope>
    <source>
        <strain evidence="6">WM2013NL</strain>
        <tissue evidence="6">Head and thorax</tissue>
    </source>
</reference>
<evidence type="ECO:0000313" key="7">
    <source>
        <dbReference type="Proteomes" id="UP000037510"/>
    </source>
</evidence>
<dbReference type="PROSITE" id="PS50041">
    <property type="entry name" value="C_TYPE_LECTIN_2"/>
    <property type="match status" value="1"/>
</dbReference>
<dbReference type="SUPFAM" id="SSF56436">
    <property type="entry name" value="C-type lectin-like"/>
    <property type="match status" value="2"/>
</dbReference>
<dbReference type="AlphaFoldDB" id="A0A0L7LT05"/>
<gene>
    <name evidence="6" type="ORF">OBRU01_00867</name>
</gene>
<proteinExistence type="predicted"/>
<evidence type="ECO:0000256" key="2">
    <source>
        <dbReference type="ARBA" id="ARBA00022525"/>
    </source>
</evidence>
<dbReference type="InterPro" id="IPR001304">
    <property type="entry name" value="C-type_lectin-like"/>
</dbReference>
<evidence type="ECO:0000313" key="6">
    <source>
        <dbReference type="EMBL" id="KOB78577.1"/>
    </source>
</evidence>
<organism evidence="6 7">
    <name type="scientific">Operophtera brumata</name>
    <name type="common">Winter moth</name>
    <name type="synonym">Phalaena brumata</name>
    <dbReference type="NCBI Taxonomy" id="104452"/>
    <lineage>
        <taxon>Eukaryota</taxon>
        <taxon>Metazoa</taxon>
        <taxon>Ecdysozoa</taxon>
        <taxon>Arthropoda</taxon>
        <taxon>Hexapoda</taxon>
        <taxon>Insecta</taxon>
        <taxon>Pterygota</taxon>
        <taxon>Neoptera</taxon>
        <taxon>Endopterygota</taxon>
        <taxon>Lepidoptera</taxon>
        <taxon>Glossata</taxon>
        <taxon>Ditrysia</taxon>
        <taxon>Geometroidea</taxon>
        <taxon>Geometridae</taxon>
        <taxon>Larentiinae</taxon>
        <taxon>Operophtera</taxon>
    </lineage>
</organism>
<feature type="domain" description="C-type lectin" evidence="5">
    <location>
        <begin position="290"/>
        <end position="390"/>
    </location>
</feature>
<sequence length="402" mass="46158">MIRLTKIKRDPKETAKLCQCRPVCKSRRREWKGQEQKTSAELLLERKPLADCFRRWPKSVFPNSPCPLFGRTKRVTIKNRHTFQTPHVVRICQAPVDDRISSPFSHTSSCPLASITGQSGREFRFDYKFSKKADGWLKLHQVPATWRDARLRCHAEGKSSSSNKEFRFDYKFSKMAEGWLKLHQVPATWKEARLRCHAEGNVLASPLTNQLKSAIIDHVREVRGTAPTTIFTGVHASFSKGDYFSIVGVPMLKLPLEWAPGEPDNYLNSESCLVMLTQSNGTVEYNLDARTGSCYKFHRRGLPWSRAYMTCAAEGAHLAIINSAEESQVLKDLYGKNPDNLIFSKAPGIAAIGFHDWGERGRDPEPGWIRPVRQRTAGQRDQCAHRRRWRVLWQHFQEWKPQ</sequence>
<comment type="subcellular location">
    <subcellularLocation>
        <location evidence="1">Secreted</location>
    </subcellularLocation>
</comment>
<keyword evidence="2" id="KW-0964">Secreted</keyword>
<dbReference type="Proteomes" id="UP000037510">
    <property type="component" value="Unassembled WGS sequence"/>
</dbReference>
<accession>A0A0L7LT05</accession>
<evidence type="ECO:0000256" key="4">
    <source>
        <dbReference type="ARBA" id="ARBA00022734"/>
    </source>
</evidence>
<dbReference type="CDD" id="cd00037">
    <property type="entry name" value="CLECT"/>
    <property type="match status" value="2"/>
</dbReference>
<dbReference type="PANTHER" id="PTHR22799">
    <property type="entry name" value="TETRANECTIN-RELATED"/>
    <property type="match status" value="1"/>
</dbReference>
<dbReference type="InterPro" id="IPR051663">
    <property type="entry name" value="CLec_Tetranectin-domain"/>
</dbReference>
<dbReference type="GO" id="GO:0005615">
    <property type="term" value="C:extracellular space"/>
    <property type="evidence" value="ECO:0007669"/>
    <property type="project" value="TreeGrafter"/>
</dbReference>
<evidence type="ECO:0000256" key="3">
    <source>
        <dbReference type="ARBA" id="ARBA00022729"/>
    </source>
</evidence>
<dbReference type="EMBL" id="JTDY01000152">
    <property type="protein sequence ID" value="KOB78577.1"/>
    <property type="molecule type" value="Genomic_DNA"/>
</dbReference>
<dbReference type="PANTHER" id="PTHR22799:SF1">
    <property type="entry name" value="C-TYPE LECTIN DOMAIN FAMILY 11 MEMBER A"/>
    <property type="match status" value="1"/>
</dbReference>
<keyword evidence="7" id="KW-1185">Reference proteome</keyword>
<keyword evidence="4 6" id="KW-0430">Lectin</keyword>
<dbReference type="GO" id="GO:0030246">
    <property type="term" value="F:carbohydrate binding"/>
    <property type="evidence" value="ECO:0007669"/>
    <property type="project" value="UniProtKB-KW"/>
</dbReference>
<dbReference type="InterPro" id="IPR016186">
    <property type="entry name" value="C-type_lectin-like/link_sf"/>
</dbReference>
<name>A0A0L7LT05_OPEBR</name>